<dbReference type="Proteomes" id="UP000783253">
    <property type="component" value="Unassembled WGS sequence"/>
</dbReference>
<keyword evidence="1" id="KW-0479">Metal-binding</keyword>
<keyword evidence="3" id="KW-0413">Isomerase</keyword>
<dbReference type="SUPFAM" id="SSF51182">
    <property type="entry name" value="RmlC-like cupins"/>
    <property type="match status" value="1"/>
</dbReference>
<protein>
    <submittedName>
        <fullName evidence="3">Class I mannose-6-phosphate isomerase</fullName>
    </submittedName>
</protein>
<keyword evidence="2" id="KW-0862">Zinc</keyword>
<evidence type="ECO:0000313" key="4">
    <source>
        <dbReference type="Proteomes" id="UP000783253"/>
    </source>
</evidence>
<dbReference type="RefSeq" id="WP_221573664.1">
    <property type="nucleotide sequence ID" value="NZ_JAIGNK010000002.1"/>
</dbReference>
<name>A0ABS7J152_9SPHN</name>
<evidence type="ECO:0000313" key="3">
    <source>
        <dbReference type="EMBL" id="MBX7458295.1"/>
    </source>
</evidence>
<dbReference type="Gene3D" id="2.60.120.10">
    <property type="entry name" value="Jelly Rolls"/>
    <property type="match status" value="1"/>
</dbReference>
<dbReference type="InterPro" id="IPR014710">
    <property type="entry name" value="RmlC-like_jellyroll"/>
</dbReference>
<dbReference type="EMBL" id="JAIGNK010000002">
    <property type="protein sequence ID" value="MBX7458295.1"/>
    <property type="molecule type" value="Genomic_DNA"/>
</dbReference>
<dbReference type="PANTHER" id="PTHR42742">
    <property type="entry name" value="TRANSCRIPTIONAL REPRESSOR MPRA"/>
    <property type="match status" value="1"/>
</dbReference>
<evidence type="ECO:0000256" key="2">
    <source>
        <dbReference type="ARBA" id="ARBA00022833"/>
    </source>
</evidence>
<comment type="caution">
    <text evidence="3">The sequence shown here is derived from an EMBL/GenBank/DDBJ whole genome shotgun (WGS) entry which is preliminary data.</text>
</comment>
<dbReference type="InterPro" id="IPR051804">
    <property type="entry name" value="Carb_Metab_Reg_Kinase/Isom"/>
</dbReference>
<accession>A0ABS7J152</accession>
<gene>
    <name evidence="3" type="ORF">K3152_08565</name>
</gene>
<sequence length="267" mass="29194">MKRLVKPWGRRDLPAPFASPCGDAVGEIWFDTPALLRDILTKYLFTAEQLSVQVHPLAEHCPVGAGKDECWLVTQAAPGARLAIGFRQEVAREDIRSAALDGSIEGMLDWREVQVDDFLYVPSGTVHAIGPGLTLVEVQQNTDVTFRLYDYGRPRELHLDEAMRSVRPGPHPAGLGRKVDPRRSQVLVDGPHYSVVQVAGVPGQEIAPYRGAVQILPLAGHCTIAGEAVAPGQSGWAKELRDIDFTASERCLLVFNPPRSTNQPVLP</sequence>
<dbReference type="PANTHER" id="PTHR42742:SF3">
    <property type="entry name" value="FRUCTOKINASE"/>
    <property type="match status" value="1"/>
</dbReference>
<dbReference type="CDD" id="cd07010">
    <property type="entry name" value="cupin_PMI_type_I_N_bac"/>
    <property type="match status" value="1"/>
</dbReference>
<dbReference type="GO" id="GO:0016853">
    <property type="term" value="F:isomerase activity"/>
    <property type="evidence" value="ECO:0007669"/>
    <property type="project" value="UniProtKB-KW"/>
</dbReference>
<organism evidence="3 4">
    <name type="scientific">Qipengyuania polymorpha</name>
    <dbReference type="NCBI Taxonomy" id="2867234"/>
    <lineage>
        <taxon>Bacteria</taxon>
        <taxon>Pseudomonadati</taxon>
        <taxon>Pseudomonadota</taxon>
        <taxon>Alphaproteobacteria</taxon>
        <taxon>Sphingomonadales</taxon>
        <taxon>Erythrobacteraceae</taxon>
        <taxon>Qipengyuania</taxon>
    </lineage>
</organism>
<reference evidence="3 4" key="1">
    <citation type="submission" date="2021-08" db="EMBL/GenBank/DDBJ databases">
        <title>Comparative Genomics Analysis of the Genus Qipengyuania Reveals Extensive Genetic Diversity and Metabolic Versatility, Including the Description of Fifteen Novel Species.</title>
        <authorList>
            <person name="Liu Y."/>
        </authorList>
    </citation>
    <scope>NUCLEOTIDE SEQUENCE [LARGE SCALE GENOMIC DNA]</scope>
    <source>
        <strain evidence="3 4">1NDH17</strain>
    </source>
</reference>
<dbReference type="InterPro" id="IPR011051">
    <property type="entry name" value="RmlC_Cupin_sf"/>
</dbReference>
<keyword evidence="4" id="KW-1185">Reference proteome</keyword>
<proteinExistence type="predicted"/>
<evidence type="ECO:0000256" key="1">
    <source>
        <dbReference type="ARBA" id="ARBA00022723"/>
    </source>
</evidence>